<dbReference type="RefSeq" id="WP_301812613.1">
    <property type="nucleotide sequence ID" value="NZ_JAUJZH010000016.1"/>
</dbReference>
<dbReference type="SUPFAM" id="SSF81301">
    <property type="entry name" value="Nucleotidyltransferase"/>
    <property type="match status" value="1"/>
</dbReference>
<sequence length="164" mass="17498">MGNRIGDNLVHFGGNEQLIRALDAAGARFMVVGGLAMAWHCPEREADDADLLLDPTPENSERVANALSGLGLTDVPKTAFARLGLQVPLKNASFYAELLTPKDGGMTYAEAEGDAAHARLFQIPVRLASVVALRRMKSHAAESAVGAERQKHLDDLKLLEGAPS</sequence>
<evidence type="ECO:0008006" key="3">
    <source>
        <dbReference type="Google" id="ProtNLM"/>
    </source>
</evidence>
<gene>
    <name evidence="1" type="ORF">Q2T77_21390</name>
</gene>
<evidence type="ECO:0000313" key="2">
    <source>
        <dbReference type="Proteomes" id="UP001169027"/>
    </source>
</evidence>
<comment type="caution">
    <text evidence="1">The sequence shown here is derived from an EMBL/GenBank/DDBJ whole genome shotgun (WGS) entry which is preliminary data.</text>
</comment>
<dbReference type="EMBL" id="JAUKVY010000016">
    <property type="protein sequence ID" value="MDO1534851.1"/>
    <property type="molecule type" value="Genomic_DNA"/>
</dbReference>
<dbReference type="Gene3D" id="3.30.460.40">
    <property type="match status" value="1"/>
</dbReference>
<proteinExistence type="predicted"/>
<name>A0ABT8S7F2_9BURK</name>
<dbReference type="InterPro" id="IPR043519">
    <property type="entry name" value="NT_sf"/>
</dbReference>
<protein>
    <recommendedName>
        <fullName evidence="3">Nucleotidyltransferase family protein</fullName>
    </recommendedName>
</protein>
<dbReference type="Proteomes" id="UP001169027">
    <property type="component" value="Unassembled WGS sequence"/>
</dbReference>
<accession>A0ABT8S7F2</accession>
<evidence type="ECO:0000313" key="1">
    <source>
        <dbReference type="EMBL" id="MDO1534851.1"/>
    </source>
</evidence>
<reference evidence="1" key="1">
    <citation type="submission" date="2023-06" db="EMBL/GenBank/DDBJ databases">
        <authorList>
            <person name="Jiang Y."/>
            <person name="Liu Q."/>
        </authorList>
    </citation>
    <scope>NUCLEOTIDE SEQUENCE</scope>
    <source>
        <strain evidence="1">CGMCC 1.12090</strain>
    </source>
</reference>
<organism evidence="1 2">
    <name type="scientific">Variovorax ginsengisoli</name>
    <dbReference type="NCBI Taxonomy" id="363844"/>
    <lineage>
        <taxon>Bacteria</taxon>
        <taxon>Pseudomonadati</taxon>
        <taxon>Pseudomonadota</taxon>
        <taxon>Betaproteobacteria</taxon>
        <taxon>Burkholderiales</taxon>
        <taxon>Comamonadaceae</taxon>
        <taxon>Variovorax</taxon>
    </lineage>
</organism>
<keyword evidence="2" id="KW-1185">Reference proteome</keyword>